<evidence type="ECO:0000313" key="2">
    <source>
        <dbReference type="EMBL" id="CAB3916019.1"/>
    </source>
</evidence>
<accession>A0A6S7EK47</accession>
<gene>
    <name evidence="2" type="ORF">LMG1861_05086</name>
</gene>
<organism evidence="2 3">
    <name type="scientific">Achromobacter piechaudii</name>
    <dbReference type="NCBI Taxonomy" id="72556"/>
    <lineage>
        <taxon>Bacteria</taxon>
        <taxon>Pseudomonadati</taxon>
        <taxon>Pseudomonadota</taxon>
        <taxon>Betaproteobacteria</taxon>
        <taxon>Burkholderiales</taxon>
        <taxon>Alcaligenaceae</taxon>
        <taxon>Achromobacter</taxon>
    </lineage>
</organism>
<name>A0A6S7EK47_9BURK</name>
<evidence type="ECO:0000313" key="3">
    <source>
        <dbReference type="Proteomes" id="UP000494105"/>
    </source>
</evidence>
<dbReference type="EMBL" id="CADILD010000004">
    <property type="protein sequence ID" value="CAB3916019.1"/>
    <property type="molecule type" value="Genomic_DNA"/>
</dbReference>
<sequence>MARSIYNDRRDIAAAEAAGEQLQDGAAPEAVQPGDVDTARAKVTALHAERKAIDERVQQLLNAKRAATSAAERTANAAQYHQDVLAWSAIGDGLSPDGIPGDILTEALQPVNDKLADLAGWRVPKLGADMTIAFGGRAYRLLSESERWRVDALVGAALAEISGCAASSWTGSTAWTCPAAATLLAWWTPWRLTAAWTLSWCWARSRQRRQRPLMHTPSTGSSRATLARQAEGGSMPPPRHQSPRNADRSPTGSRASAQGRCAAEGVHHGVANGRDDCRTHGLAGARVGTRRPPRFPRAVPGPVPCRCHGAALSARHAAPDAVRPRHARGPHTRRRCAAARDHRHKQRCHLEGIGSMSFYTNIARLLIRPKG</sequence>
<dbReference type="Proteomes" id="UP000494105">
    <property type="component" value="Unassembled WGS sequence"/>
</dbReference>
<dbReference type="AlphaFoldDB" id="A0A6S7EK47"/>
<evidence type="ECO:0000256" key="1">
    <source>
        <dbReference type="SAM" id="MobiDB-lite"/>
    </source>
</evidence>
<reference evidence="2 3" key="1">
    <citation type="submission" date="2020-04" db="EMBL/GenBank/DDBJ databases">
        <authorList>
            <person name="De Canck E."/>
        </authorList>
    </citation>
    <scope>NUCLEOTIDE SEQUENCE [LARGE SCALE GENOMIC DNA]</scope>
    <source>
        <strain evidence="2 3">LMG 1861</strain>
    </source>
</reference>
<feature type="region of interest" description="Disordered" evidence="1">
    <location>
        <begin position="209"/>
        <end position="297"/>
    </location>
</feature>
<feature type="compositionally biased region" description="Basic residues" evidence="1">
    <location>
        <begin position="324"/>
        <end position="341"/>
    </location>
</feature>
<feature type="region of interest" description="Disordered" evidence="1">
    <location>
        <begin position="316"/>
        <end position="341"/>
    </location>
</feature>
<protein>
    <submittedName>
        <fullName evidence="2">Uncharacterized protein</fullName>
    </submittedName>
</protein>
<proteinExistence type="predicted"/>